<feature type="region of interest" description="Disordered" evidence="1">
    <location>
        <begin position="9"/>
        <end position="36"/>
    </location>
</feature>
<dbReference type="Proteomes" id="UP000465360">
    <property type="component" value="Unassembled WGS sequence"/>
</dbReference>
<dbReference type="EMBL" id="BLKZ01000002">
    <property type="protein sequence ID" value="GFG93800.1"/>
    <property type="molecule type" value="Genomic_DNA"/>
</dbReference>
<gene>
    <name evidence="2" type="ORF">MBOU_58420</name>
</gene>
<feature type="compositionally biased region" description="Basic and acidic residues" evidence="1">
    <location>
        <begin position="17"/>
        <end position="32"/>
    </location>
</feature>
<evidence type="ECO:0000313" key="2">
    <source>
        <dbReference type="EMBL" id="GFG93800.1"/>
    </source>
</evidence>
<protein>
    <submittedName>
        <fullName evidence="2">Uncharacterized protein</fullName>
    </submittedName>
</protein>
<keyword evidence="3" id="KW-1185">Reference proteome</keyword>
<dbReference type="AlphaFoldDB" id="A0A7I9YYI1"/>
<comment type="caution">
    <text evidence="2">The sequence shown here is derived from an EMBL/GenBank/DDBJ whole genome shotgun (WGS) entry which is preliminary data.</text>
</comment>
<evidence type="ECO:0000313" key="3">
    <source>
        <dbReference type="Proteomes" id="UP000465360"/>
    </source>
</evidence>
<proteinExistence type="predicted"/>
<organism evidence="2 3">
    <name type="scientific">Mycobacterium bourgelatii</name>
    <dbReference type="NCBI Taxonomy" id="1273442"/>
    <lineage>
        <taxon>Bacteria</taxon>
        <taxon>Bacillati</taxon>
        <taxon>Actinomycetota</taxon>
        <taxon>Actinomycetes</taxon>
        <taxon>Mycobacteriales</taxon>
        <taxon>Mycobacteriaceae</taxon>
        <taxon>Mycobacterium</taxon>
    </lineage>
</organism>
<accession>A0A7I9YYI1</accession>
<evidence type="ECO:0000256" key="1">
    <source>
        <dbReference type="SAM" id="MobiDB-lite"/>
    </source>
</evidence>
<name>A0A7I9YYI1_MYCBU</name>
<reference evidence="2 3" key="1">
    <citation type="journal article" date="2019" name="Emerg. Microbes Infect.">
        <title>Comprehensive subspecies identification of 175 nontuberculous mycobacteria species based on 7547 genomic profiles.</title>
        <authorList>
            <person name="Matsumoto Y."/>
            <person name="Kinjo T."/>
            <person name="Motooka D."/>
            <person name="Nabeya D."/>
            <person name="Jung N."/>
            <person name="Uechi K."/>
            <person name="Horii T."/>
            <person name="Iida T."/>
            <person name="Fujita J."/>
            <person name="Nakamura S."/>
        </authorList>
    </citation>
    <scope>NUCLEOTIDE SEQUENCE [LARGE SCALE GENOMIC DNA]</scope>
    <source>
        <strain evidence="2 3">JCM 30725</strain>
    </source>
</reference>
<sequence length="93" mass="10197">MSADTVLVRNVDGGALADHDPDRHAHRGEQRQQHHQTLGHRFLSLVACAQSRNRVAGFLQQANINPIRLSAVESAVMISSTGASVYPLQWKNS</sequence>